<organism evidence="3 4">
    <name type="scientific">Postia placenta MAD-698-R-SB12</name>
    <dbReference type="NCBI Taxonomy" id="670580"/>
    <lineage>
        <taxon>Eukaryota</taxon>
        <taxon>Fungi</taxon>
        <taxon>Dikarya</taxon>
        <taxon>Basidiomycota</taxon>
        <taxon>Agaricomycotina</taxon>
        <taxon>Agaricomycetes</taxon>
        <taxon>Polyporales</taxon>
        <taxon>Adustoporiaceae</taxon>
        <taxon>Rhodonia</taxon>
    </lineage>
</organism>
<evidence type="ECO:0000259" key="2">
    <source>
        <dbReference type="PROSITE" id="PS50011"/>
    </source>
</evidence>
<evidence type="ECO:0000313" key="3">
    <source>
        <dbReference type="EMBL" id="OSX65668.1"/>
    </source>
</evidence>
<proteinExistence type="predicted"/>
<dbReference type="SMART" id="SM00220">
    <property type="entry name" value="S_TKc"/>
    <property type="match status" value="1"/>
</dbReference>
<dbReference type="GO" id="GO:0004672">
    <property type="term" value="F:protein kinase activity"/>
    <property type="evidence" value="ECO:0007669"/>
    <property type="project" value="InterPro"/>
</dbReference>
<keyword evidence="4" id="KW-1185">Reference proteome</keyword>
<feature type="compositionally biased region" description="Basic and acidic residues" evidence="1">
    <location>
        <begin position="51"/>
        <end position="86"/>
    </location>
</feature>
<dbReference type="InterPro" id="IPR011009">
    <property type="entry name" value="Kinase-like_dom_sf"/>
</dbReference>
<dbReference type="GO" id="GO:0005737">
    <property type="term" value="C:cytoplasm"/>
    <property type="evidence" value="ECO:0007669"/>
    <property type="project" value="TreeGrafter"/>
</dbReference>
<accession>A0A1X6NAJ6</accession>
<reference evidence="3 4" key="1">
    <citation type="submission" date="2017-04" db="EMBL/GenBank/DDBJ databases">
        <title>Genome Sequence of the Model Brown-Rot Fungus Postia placenta SB12.</title>
        <authorList>
            <consortium name="DOE Joint Genome Institute"/>
            <person name="Gaskell J."/>
            <person name="Kersten P."/>
            <person name="Larrondo L.F."/>
            <person name="Canessa P."/>
            <person name="Martinez D."/>
            <person name="Hibbett D."/>
            <person name="Schmoll M."/>
            <person name="Kubicek C.P."/>
            <person name="Martinez A.T."/>
            <person name="Yadav J."/>
            <person name="Master E."/>
            <person name="Magnuson J.K."/>
            <person name="James T."/>
            <person name="Yaver D."/>
            <person name="Berka R."/>
            <person name="Labutti K."/>
            <person name="Lipzen A."/>
            <person name="Aerts A."/>
            <person name="Barry K."/>
            <person name="Henrissat B."/>
            <person name="Blanchette R."/>
            <person name="Grigoriev I."/>
            <person name="Cullen D."/>
        </authorList>
    </citation>
    <scope>NUCLEOTIDE SEQUENCE [LARGE SCALE GENOMIC DNA]</scope>
    <source>
        <strain evidence="3 4">MAD-698-R-SB12</strain>
    </source>
</reference>
<feature type="domain" description="Protein kinase" evidence="2">
    <location>
        <begin position="196"/>
        <end position="429"/>
    </location>
</feature>
<gene>
    <name evidence="3" type="ORF">POSPLADRAFT_1069492</name>
</gene>
<dbReference type="InterPro" id="IPR000719">
    <property type="entry name" value="Prot_kinase_dom"/>
</dbReference>
<evidence type="ECO:0000313" key="4">
    <source>
        <dbReference type="Proteomes" id="UP000194127"/>
    </source>
</evidence>
<feature type="compositionally biased region" description="Polar residues" evidence="1">
    <location>
        <begin position="32"/>
        <end position="44"/>
    </location>
</feature>
<evidence type="ECO:0000256" key="1">
    <source>
        <dbReference type="SAM" id="MobiDB-lite"/>
    </source>
</evidence>
<dbReference type="Pfam" id="PF00069">
    <property type="entry name" value="Pkinase"/>
    <property type="match status" value="1"/>
</dbReference>
<dbReference type="OrthoDB" id="1668230at2759"/>
<dbReference type="AlphaFoldDB" id="A0A1X6NAJ6"/>
<name>A0A1X6NAJ6_9APHY</name>
<dbReference type="SUPFAM" id="SSF56112">
    <property type="entry name" value="Protein kinase-like (PK-like)"/>
    <property type="match status" value="1"/>
</dbReference>
<dbReference type="STRING" id="670580.A0A1X6NAJ6"/>
<protein>
    <recommendedName>
        <fullName evidence="2">Protein kinase domain-containing protein</fullName>
    </recommendedName>
</protein>
<dbReference type="GO" id="GO:0007165">
    <property type="term" value="P:signal transduction"/>
    <property type="evidence" value="ECO:0007669"/>
    <property type="project" value="TreeGrafter"/>
</dbReference>
<dbReference type="EMBL" id="KZ110593">
    <property type="protein sequence ID" value="OSX65668.1"/>
    <property type="molecule type" value="Genomic_DNA"/>
</dbReference>
<dbReference type="Proteomes" id="UP000194127">
    <property type="component" value="Unassembled WGS sequence"/>
</dbReference>
<feature type="region of interest" description="Disordered" evidence="1">
    <location>
        <begin position="1"/>
        <end position="86"/>
    </location>
</feature>
<sequence>MSHLVPPQEEKVTTSTNTWQGKLPVDHEIPPQYQSNASGANLDSSFLVPPQEEKRADTSGKGVDRLEKEFESRSVRNDTDDRARDRQIASSVLSGAAGVTGEDVGVAENQRLARGPSLQLIDPIIPKHRPMTSTNENVNSDGMRHTWDEAAFFSMINAHRDAPVDAWQKYRLWRESCGIKFSLDTVEVWYGDAPYYYDAHVLVHGDDVRTIEALPVPPEEPYDPDAVDPIDDDAKKLFSMLPLVQFDDTKHFAKPARTLKEIEILLKCQGSPYIVQLLGRTLDDKLVFPKYRYDLFMASIIHISVVDIRKWMIDIVDGITYLHSLALTYRDLLPRNFLYGKSIVICDLECNLASRICAAPELHTFEGIPESAFTPATDVYGIGVLLQHLCPYIDWLVPPPFDKIYEACTQRRPEDRPTLAQIRAWLEEV</sequence>
<dbReference type="InterPro" id="IPR050167">
    <property type="entry name" value="Ser_Thr_protein_kinase"/>
</dbReference>
<dbReference type="PANTHER" id="PTHR23257">
    <property type="entry name" value="SERINE-THREONINE PROTEIN KINASE"/>
    <property type="match status" value="1"/>
</dbReference>
<dbReference type="GO" id="GO:0005524">
    <property type="term" value="F:ATP binding"/>
    <property type="evidence" value="ECO:0007669"/>
    <property type="project" value="InterPro"/>
</dbReference>
<dbReference type="Gene3D" id="1.10.510.10">
    <property type="entry name" value="Transferase(Phosphotransferase) domain 1"/>
    <property type="match status" value="1"/>
</dbReference>
<dbReference type="PROSITE" id="PS50011">
    <property type="entry name" value="PROTEIN_KINASE_DOM"/>
    <property type="match status" value="1"/>
</dbReference>
<dbReference type="GeneID" id="36327302"/>
<dbReference type="RefSeq" id="XP_024342462.1">
    <property type="nucleotide sequence ID" value="XM_024482352.1"/>
</dbReference>